<feature type="domain" description="Polycystin cation channel PKD1/PKD2" evidence="7">
    <location>
        <begin position="1"/>
        <end position="114"/>
    </location>
</feature>
<evidence type="ECO:0000256" key="5">
    <source>
        <dbReference type="ARBA" id="ARBA00023136"/>
    </source>
</evidence>
<dbReference type="PANTHER" id="PTHR10877:SF150">
    <property type="entry name" value="REJ DOMAIN-CONTAINING PROTEIN"/>
    <property type="match status" value="1"/>
</dbReference>
<dbReference type="GeneID" id="20251912"/>
<dbReference type="OrthoDB" id="6274558at2759"/>
<keyword evidence="5 6" id="KW-0472">Membrane</keyword>
<evidence type="ECO:0000256" key="4">
    <source>
        <dbReference type="ARBA" id="ARBA00022989"/>
    </source>
</evidence>
<accession>V4AHN4</accession>
<dbReference type="PANTHER" id="PTHR10877">
    <property type="entry name" value="POLYCYSTIN FAMILY MEMBER"/>
    <property type="match status" value="1"/>
</dbReference>
<dbReference type="InterPro" id="IPR051223">
    <property type="entry name" value="Polycystin"/>
</dbReference>
<dbReference type="GO" id="GO:0016020">
    <property type="term" value="C:membrane"/>
    <property type="evidence" value="ECO:0007669"/>
    <property type="project" value="UniProtKB-SubCell"/>
</dbReference>
<evidence type="ECO:0000259" key="7">
    <source>
        <dbReference type="Pfam" id="PF08016"/>
    </source>
</evidence>
<evidence type="ECO:0000256" key="2">
    <source>
        <dbReference type="ARBA" id="ARBA00007200"/>
    </source>
</evidence>
<name>V4AHN4_LOTGI</name>
<protein>
    <recommendedName>
        <fullName evidence="7">Polycystin cation channel PKD1/PKD2 domain-containing protein</fullName>
    </recommendedName>
</protein>
<dbReference type="GO" id="GO:0005262">
    <property type="term" value="F:calcium channel activity"/>
    <property type="evidence" value="ECO:0007669"/>
    <property type="project" value="TreeGrafter"/>
</dbReference>
<feature type="transmembrane region" description="Helical" evidence="6">
    <location>
        <begin position="88"/>
        <end position="108"/>
    </location>
</feature>
<reference evidence="8 9" key="1">
    <citation type="journal article" date="2013" name="Nature">
        <title>Insights into bilaterian evolution from three spiralian genomes.</title>
        <authorList>
            <person name="Simakov O."/>
            <person name="Marletaz F."/>
            <person name="Cho S.J."/>
            <person name="Edsinger-Gonzales E."/>
            <person name="Havlak P."/>
            <person name="Hellsten U."/>
            <person name="Kuo D.H."/>
            <person name="Larsson T."/>
            <person name="Lv J."/>
            <person name="Arendt D."/>
            <person name="Savage R."/>
            <person name="Osoegawa K."/>
            <person name="de Jong P."/>
            <person name="Grimwood J."/>
            <person name="Chapman J.A."/>
            <person name="Shapiro H."/>
            <person name="Aerts A."/>
            <person name="Otillar R.P."/>
            <person name="Terry A.Y."/>
            <person name="Boore J.L."/>
            <person name="Grigoriev I.V."/>
            <person name="Lindberg D.R."/>
            <person name="Seaver E.C."/>
            <person name="Weisblat D.A."/>
            <person name="Putnam N.H."/>
            <person name="Rokhsar D.S."/>
        </authorList>
    </citation>
    <scope>NUCLEOTIDE SEQUENCE [LARGE SCALE GENOMIC DNA]</scope>
</reference>
<evidence type="ECO:0000313" key="8">
    <source>
        <dbReference type="EMBL" id="ESP03574.1"/>
    </source>
</evidence>
<feature type="non-terminal residue" evidence="8">
    <location>
        <position position="1"/>
    </location>
</feature>
<gene>
    <name evidence="8" type="ORF">LOTGIDRAFT_69446</name>
</gene>
<dbReference type="Pfam" id="PF08016">
    <property type="entry name" value="PKD_channel"/>
    <property type="match status" value="1"/>
</dbReference>
<keyword evidence="9" id="KW-1185">Reference proteome</keyword>
<proteinExistence type="inferred from homology"/>
<evidence type="ECO:0000313" key="9">
    <source>
        <dbReference type="Proteomes" id="UP000030746"/>
    </source>
</evidence>
<comment type="similarity">
    <text evidence="2">Belongs to the polycystin family.</text>
</comment>
<feature type="transmembrane region" description="Helical" evidence="6">
    <location>
        <begin position="23"/>
        <end position="45"/>
    </location>
</feature>
<dbReference type="CTD" id="20251912"/>
<dbReference type="Proteomes" id="UP000030746">
    <property type="component" value="Unassembled WGS sequence"/>
</dbReference>
<dbReference type="RefSeq" id="XP_009045804.1">
    <property type="nucleotide sequence ID" value="XM_009047556.1"/>
</dbReference>
<dbReference type="KEGG" id="lgi:LOTGIDRAFT_69446"/>
<comment type="subcellular location">
    <subcellularLocation>
        <location evidence="1">Membrane</location>
        <topology evidence="1">Multi-pass membrane protein</topology>
    </subcellularLocation>
</comment>
<evidence type="ECO:0000256" key="6">
    <source>
        <dbReference type="SAM" id="Phobius"/>
    </source>
</evidence>
<evidence type="ECO:0000256" key="3">
    <source>
        <dbReference type="ARBA" id="ARBA00022692"/>
    </source>
</evidence>
<dbReference type="STRING" id="225164.V4AHN4"/>
<dbReference type="HOGENOM" id="CLU_1911891_0_0_1"/>
<evidence type="ECO:0000256" key="1">
    <source>
        <dbReference type="ARBA" id="ARBA00004141"/>
    </source>
</evidence>
<feature type="non-terminal residue" evidence="8">
    <location>
        <position position="133"/>
    </location>
</feature>
<dbReference type="AlphaFoldDB" id="V4AHN4"/>
<keyword evidence="3 6" id="KW-0812">Transmembrane</keyword>
<keyword evidence="4 6" id="KW-1133">Transmembrane helix</keyword>
<dbReference type="GO" id="GO:0050982">
    <property type="term" value="P:detection of mechanical stimulus"/>
    <property type="evidence" value="ECO:0007669"/>
    <property type="project" value="TreeGrafter"/>
</dbReference>
<dbReference type="EMBL" id="KB199981">
    <property type="protein sequence ID" value="ESP03574.1"/>
    <property type="molecule type" value="Genomic_DNA"/>
</dbReference>
<dbReference type="InterPro" id="IPR013122">
    <property type="entry name" value="PKD1_2_channel"/>
</dbReference>
<organism evidence="8 9">
    <name type="scientific">Lottia gigantea</name>
    <name type="common">Giant owl limpet</name>
    <dbReference type="NCBI Taxonomy" id="225164"/>
    <lineage>
        <taxon>Eukaryota</taxon>
        <taxon>Metazoa</taxon>
        <taxon>Spiralia</taxon>
        <taxon>Lophotrochozoa</taxon>
        <taxon>Mollusca</taxon>
        <taxon>Gastropoda</taxon>
        <taxon>Patellogastropoda</taxon>
        <taxon>Lottioidea</taxon>
        <taxon>Lottiidae</taxon>
        <taxon>Lottia</taxon>
    </lineage>
</organism>
<sequence length="133" mass="14803">KLLGYNKRLVMIGSVLKHSANDLSSMGIIFGITISAFILSGYAILHTERSEYMSIFTSALNSVIYLLGKNKLGHIMMVYSDSPLHNLYFMGLVFYVIFILITMFQAILNSSMAVIKSDLDQIPAPYGITNVLK</sequence>